<comment type="caution">
    <text evidence="1">The sequence shown here is derived from an EMBL/GenBank/DDBJ whole genome shotgun (WGS) entry which is preliminary data.</text>
</comment>
<name>A0A2W6MYF8_9HELI</name>
<dbReference type="Proteomes" id="UP000249746">
    <property type="component" value="Unassembled WGS sequence"/>
</dbReference>
<evidence type="ECO:0000313" key="1">
    <source>
        <dbReference type="EMBL" id="PZT49081.1"/>
    </source>
</evidence>
<accession>A0A2W6MYF8</accession>
<dbReference type="PANTHER" id="PTHR30283">
    <property type="entry name" value="PEROXIDE STRESS RESPONSE PROTEIN YAAA"/>
    <property type="match status" value="1"/>
</dbReference>
<evidence type="ECO:0000313" key="2">
    <source>
        <dbReference type="Proteomes" id="UP000249746"/>
    </source>
</evidence>
<dbReference type="GO" id="GO:0033194">
    <property type="term" value="P:response to hydroperoxide"/>
    <property type="evidence" value="ECO:0007669"/>
    <property type="project" value="TreeGrafter"/>
</dbReference>
<dbReference type="PANTHER" id="PTHR30283:SF4">
    <property type="entry name" value="PEROXIDE STRESS RESISTANCE PROTEIN YAAA"/>
    <property type="match status" value="1"/>
</dbReference>
<keyword evidence="2" id="KW-1185">Reference proteome</keyword>
<dbReference type="InterPro" id="IPR005583">
    <property type="entry name" value="YaaA"/>
</dbReference>
<proteinExistence type="predicted"/>
<evidence type="ECO:0008006" key="3">
    <source>
        <dbReference type="Google" id="ProtNLM"/>
    </source>
</evidence>
<dbReference type="Pfam" id="PF03883">
    <property type="entry name" value="H2O2_YaaD"/>
    <property type="match status" value="1"/>
</dbReference>
<dbReference type="OrthoDB" id="3210767at2"/>
<dbReference type="AlphaFoldDB" id="A0A2W6MYF8"/>
<dbReference type="EMBL" id="NBIU01000001">
    <property type="protein sequence ID" value="PZT49081.1"/>
    <property type="molecule type" value="Genomic_DNA"/>
</dbReference>
<protein>
    <recommendedName>
        <fullName evidence="3">Peroxide stress protein YaaA</fullName>
    </recommendedName>
</protein>
<gene>
    <name evidence="1" type="ORF">B6S12_00365</name>
</gene>
<dbReference type="GO" id="GO:0005829">
    <property type="term" value="C:cytosol"/>
    <property type="evidence" value="ECO:0007669"/>
    <property type="project" value="TreeGrafter"/>
</dbReference>
<sequence>MWIFFSPSEKKILTSTQEVKNNRDFFKDFLSKMGLQEALKEYVRFLQTENETKILKCFGTKKINLEELSKAQNIFSEPLLEAILRYCGVAFLALDYQNLDCKAKDYLKKRVLIFSNLFGILRAEDKIPYYDLKQGEGFYGFNTKEFYAKNTSFYKDFLKTQKEILDLRAGFYQQCFKIQMVLKEEEMLVYEPIFYKNQKVVSHYAKHYRGILLKECAKAQLQSLKDLQDLQIDGLELIKIEREEQKTKLIYEVR</sequence>
<reference evidence="1 2" key="1">
    <citation type="submission" date="2017-03" db="EMBL/GenBank/DDBJ databases">
        <title>Genomic and clinical evidence uncovers the enterohepatic species Helicobacter valdiviensis as a potential human intestinal pathogen.</title>
        <authorList>
            <person name="Fresia P."/>
            <person name="Jara R."/>
            <person name="Sierra R."/>
            <person name="Ferres I."/>
            <person name="Greif G."/>
            <person name="Iraola G."/>
            <person name="Collado L."/>
        </authorList>
    </citation>
    <scope>NUCLEOTIDE SEQUENCE [LARGE SCALE GENOMIC DNA]</scope>
    <source>
        <strain evidence="1 2">WBE14</strain>
    </source>
</reference>
<dbReference type="RefSeq" id="WP_111228832.1">
    <property type="nucleotide sequence ID" value="NZ_NBIU01000001.1"/>
</dbReference>
<organism evidence="1 2">
    <name type="scientific">Helicobacter valdiviensis</name>
    <dbReference type="NCBI Taxonomy" id="1458358"/>
    <lineage>
        <taxon>Bacteria</taxon>
        <taxon>Pseudomonadati</taxon>
        <taxon>Campylobacterota</taxon>
        <taxon>Epsilonproteobacteria</taxon>
        <taxon>Campylobacterales</taxon>
        <taxon>Helicobacteraceae</taxon>
        <taxon>Helicobacter</taxon>
    </lineage>
</organism>